<dbReference type="Proteomes" id="UP000616608">
    <property type="component" value="Unassembled WGS sequence"/>
</dbReference>
<keyword evidence="5" id="KW-0805">Transcription regulation</keyword>
<keyword evidence="2" id="KW-0963">Cytoplasm</keyword>
<evidence type="ECO:0000256" key="8">
    <source>
        <dbReference type="ARBA" id="ARBA00023163"/>
    </source>
</evidence>
<feature type="modified residue" description="4-aspartylphosphate" evidence="9">
    <location>
        <position position="56"/>
    </location>
</feature>
<evidence type="ECO:0000256" key="6">
    <source>
        <dbReference type="ARBA" id="ARBA00023125"/>
    </source>
</evidence>
<dbReference type="PIRSF" id="PIRSF006171">
    <property type="entry name" value="RR_citrat_malat"/>
    <property type="match status" value="1"/>
</dbReference>
<dbReference type="SUPFAM" id="SSF46785">
    <property type="entry name" value="Winged helix' DNA-binding domain"/>
    <property type="match status" value="1"/>
</dbReference>
<dbReference type="SUPFAM" id="SSF52172">
    <property type="entry name" value="CheY-like"/>
    <property type="match status" value="1"/>
</dbReference>
<dbReference type="InterPro" id="IPR051271">
    <property type="entry name" value="2C-system_Tx_regulators"/>
</dbReference>
<dbReference type="AlphaFoldDB" id="A0A917D612"/>
<evidence type="ECO:0000256" key="5">
    <source>
        <dbReference type="ARBA" id="ARBA00023015"/>
    </source>
</evidence>
<dbReference type="InterPro" id="IPR036388">
    <property type="entry name" value="WH-like_DNA-bd_sf"/>
</dbReference>
<evidence type="ECO:0000259" key="10">
    <source>
        <dbReference type="PROSITE" id="PS50110"/>
    </source>
</evidence>
<dbReference type="GO" id="GO:0003700">
    <property type="term" value="F:DNA-binding transcription factor activity"/>
    <property type="evidence" value="ECO:0007669"/>
    <property type="project" value="InterPro"/>
</dbReference>
<comment type="caution">
    <text evidence="11">The sequence shown here is derived from an EMBL/GenBank/DDBJ whole genome shotgun (WGS) entry which is preliminary data.</text>
</comment>
<dbReference type="PANTHER" id="PTHR45526">
    <property type="entry name" value="TRANSCRIPTIONAL REGULATORY PROTEIN DPIA"/>
    <property type="match status" value="1"/>
</dbReference>
<feature type="domain" description="Response regulatory" evidence="10">
    <location>
        <begin position="5"/>
        <end position="121"/>
    </location>
</feature>
<keyword evidence="8" id="KW-0804">Transcription</keyword>
<dbReference type="PANTHER" id="PTHR45526:SF1">
    <property type="entry name" value="TRANSCRIPTIONAL REGULATORY PROTEIN DCUR-RELATED"/>
    <property type="match status" value="1"/>
</dbReference>
<reference evidence="11" key="2">
    <citation type="submission" date="2020-09" db="EMBL/GenBank/DDBJ databases">
        <authorList>
            <person name="Sun Q."/>
            <person name="Zhou Y."/>
        </authorList>
    </citation>
    <scope>NUCLEOTIDE SEQUENCE</scope>
    <source>
        <strain evidence="11">CGMCC 1.15760</strain>
    </source>
</reference>
<reference evidence="11" key="1">
    <citation type="journal article" date="2014" name="Int. J. Syst. Evol. Microbiol.">
        <title>Complete genome sequence of Corynebacterium casei LMG S-19264T (=DSM 44701T), isolated from a smear-ripened cheese.</title>
        <authorList>
            <consortium name="US DOE Joint Genome Institute (JGI-PGF)"/>
            <person name="Walter F."/>
            <person name="Albersmeier A."/>
            <person name="Kalinowski J."/>
            <person name="Ruckert C."/>
        </authorList>
    </citation>
    <scope>NUCLEOTIDE SEQUENCE</scope>
    <source>
        <strain evidence="11">CGMCC 1.15760</strain>
    </source>
</reference>
<evidence type="ECO:0000256" key="9">
    <source>
        <dbReference type="PROSITE-ProRule" id="PRU00169"/>
    </source>
</evidence>
<comment type="subcellular location">
    <subcellularLocation>
        <location evidence="1">Cytoplasm</location>
    </subcellularLocation>
</comment>
<dbReference type="GO" id="GO:0003677">
    <property type="term" value="F:DNA binding"/>
    <property type="evidence" value="ECO:0007669"/>
    <property type="project" value="UniProtKB-KW"/>
</dbReference>
<dbReference type="Pfam" id="PF20714">
    <property type="entry name" value="HTH_64"/>
    <property type="match status" value="1"/>
</dbReference>
<evidence type="ECO:0000256" key="4">
    <source>
        <dbReference type="ARBA" id="ARBA00023012"/>
    </source>
</evidence>
<keyword evidence="6" id="KW-0238">DNA-binding</keyword>
<proteinExistence type="predicted"/>
<evidence type="ECO:0000256" key="1">
    <source>
        <dbReference type="ARBA" id="ARBA00004496"/>
    </source>
</evidence>
<evidence type="ECO:0000313" key="12">
    <source>
        <dbReference type="Proteomes" id="UP000616608"/>
    </source>
</evidence>
<dbReference type="InterPro" id="IPR024187">
    <property type="entry name" value="Sig_transdc_resp-reg_cit/mal"/>
</dbReference>
<keyword evidence="3 9" id="KW-0597">Phosphoprotein</keyword>
<evidence type="ECO:0000256" key="7">
    <source>
        <dbReference type="ARBA" id="ARBA00023159"/>
    </source>
</evidence>
<dbReference type="Pfam" id="PF00072">
    <property type="entry name" value="Response_reg"/>
    <property type="match status" value="1"/>
</dbReference>
<dbReference type="InterPro" id="IPR048714">
    <property type="entry name" value="DpiA-like_HTH"/>
</dbReference>
<evidence type="ECO:0000256" key="2">
    <source>
        <dbReference type="ARBA" id="ARBA00022490"/>
    </source>
</evidence>
<dbReference type="EMBL" id="BMJT01000001">
    <property type="protein sequence ID" value="GGG10229.1"/>
    <property type="molecule type" value="Genomic_DNA"/>
</dbReference>
<accession>A0A917D612</accession>
<protein>
    <submittedName>
        <fullName evidence="11">C4-dicarboxylate response regulator DctR</fullName>
    </submittedName>
</protein>
<name>A0A917D612_9BACI</name>
<dbReference type="RefSeq" id="WP_188613027.1">
    <property type="nucleotide sequence ID" value="NZ_BMJT01000001.1"/>
</dbReference>
<dbReference type="GO" id="GO:0000156">
    <property type="term" value="F:phosphorelay response regulator activity"/>
    <property type="evidence" value="ECO:0007669"/>
    <property type="project" value="TreeGrafter"/>
</dbReference>
<keyword evidence="7" id="KW-0010">Activator</keyword>
<dbReference type="InterPro" id="IPR001789">
    <property type="entry name" value="Sig_transdc_resp-reg_receiver"/>
</dbReference>
<dbReference type="Gene3D" id="3.40.50.2300">
    <property type="match status" value="1"/>
</dbReference>
<keyword evidence="12" id="KW-1185">Reference proteome</keyword>
<keyword evidence="4" id="KW-0902">Two-component regulatory system</keyword>
<dbReference type="GO" id="GO:0005737">
    <property type="term" value="C:cytoplasm"/>
    <property type="evidence" value="ECO:0007669"/>
    <property type="project" value="UniProtKB-SubCell"/>
</dbReference>
<dbReference type="InterPro" id="IPR011006">
    <property type="entry name" value="CheY-like_superfamily"/>
</dbReference>
<dbReference type="CDD" id="cd19925">
    <property type="entry name" value="REC_citrate_TCS"/>
    <property type="match status" value="1"/>
</dbReference>
<dbReference type="PROSITE" id="PS50110">
    <property type="entry name" value="RESPONSE_REGULATORY"/>
    <property type="match status" value="1"/>
</dbReference>
<evidence type="ECO:0000256" key="3">
    <source>
        <dbReference type="ARBA" id="ARBA00022553"/>
    </source>
</evidence>
<dbReference type="SMART" id="SM00448">
    <property type="entry name" value="REC"/>
    <property type="match status" value="1"/>
</dbReference>
<gene>
    <name evidence="11" type="primary">dctR</name>
    <name evidence="11" type="ORF">GCM10007425_00710</name>
</gene>
<dbReference type="InterPro" id="IPR036390">
    <property type="entry name" value="WH_DNA-bd_sf"/>
</dbReference>
<organism evidence="11 12">
    <name type="scientific">Lysinibacillus alkalisoli</name>
    <dbReference type="NCBI Taxonomy" id="1911548"/>
    <lineage>
        <taxon>Bacteria</taxon>
        <taxon>Bacillati</taxon>
        <taxon>Bacillota</taxon>
        <taxon>Bacilli</taxon>
        <taxon>Bacillales</taxon>
        <taxon>Bacillaceae</taxon>
        <taxon>Lysinibacillus</taxon>
    </lineage>
</organism>
<dbReference type="Gene3D" id="1.10.10.10">
    <property type="entry name" value="Winged helix-like DNA-binding domain superfamily/Winged helix DNA-binding domain"/>
    <property type="match status" value="1"/>
</dbReference>
<sequence>MGIIQVLLVEDDPMVREVNRQFIERVQGFKVIGMAANGIEGIEKVQALKPDLVFMDIFMPGLDGVATLRELRQQDSQVDVISVTAANDVPTIQAILHLGVFDYIMKPFTFERIEQTLKNYRQFKQTTNNSQDLTQQQLDRLIRNECLTEPPLTVRKNEILEDLPKGFNKSTLIKVLQFLKTQQDGASADEVATAIGVARVTARRYLDFMEKQQLIKVEIRYGSIGRPTNQYYIEHN</sequence>
<evidence type="ECO:0000313" key="11">
    <source>
        <dbReference type="EMBL" id="GGG10229.1"/>
    </source>
</evidence>